<dbReference type="GO" id="GO:0031681">
    <property type="term" value="F:G-protein beta-subunit binding"/>
    <property type="evidence" value="ECO:0007669"/>
    <property type="project" value="InterPro"/>
</dbReference>
<evidence type="ECO:0000313" key="12">
    <source>
        <dbReference type="Proteomes" id="UP000186922"/>
    </source>
</evidence>
<keyword evidence="8" id="KW-0636">Prenylation</keyword>
<dbReference type="PANTHER" id="PTHR13809">
    <property type="entry name" value="GUANINE NUCLEOTIDE-BINDING PROTEIN GAMMA SUBUNIT"/>
    <property type="match status" value="1"/>
</dbReference>
<evidence type="ECO:0000256" key="1">
    <source>
        <dbReference type="ARBA" id="ARBA00004342"/>
    </source>
</evidence>
<keyword evidence="3 9" id="KW-1003">Cell membrane</keyword>
<sequence>MSQAQAMRSQIKQLKQEASVQRVPVSKACHDLMEYCNQHQATDGLVTGIPQSENPFKETKGCTLL</sequence>
<feature type="domain" description="G protein gamma" evidence="10">
    <location>
        <begin position="1"/>
        <end position="65"/>
    </location>
</feature>
<dbReference type="Pfam" id="PF00631">
    <property type="entry name" value="G-gamma"/>
    <property type="match status" value="1"/>
</dbReference>
<evidence type="ECO:0000256" key="4">
    <source>
        <dbReference type="ARBA" id="ARBA00022481"/>
    </source>
</evidence>
<evidence type="ECO:0000256" key="6">
    <source>
        <dbReference type="ARBA" id="ARBA00023224"/>
    </source>
</evidence>
<name>A0A1D1VAK6_RAMVA</name>
<dbReference type="EMBL" id="BDGG01000004">
    <property type="protein sequence ID" value="GAU98679.1"/>
    <property type="molecule type" value="Genomic_DNA"/>
</dbReference>
<dbReference type="OrthoDB" id="6264244at2759"/>
<accession>A0A1D1VAK6</accession>
<dbReference type="GO" id="GO:0007186">
    <property type="term" value="P:G protein-coupled receptor signaling pathway"/>
    <property type="evidence" value="ECO:0007669"/>
    <property type="project" value="InterPro"/>
</dbReference>
<dbReference type="GO" id="GO:0005834">
    <property type="term" value="C:heterotrimeric G-protein complex"/>
    <property type="evidence" value="ECO:0007669"/>
    <property type="project" value="InterPro"/>
</dbReference>
<dbReference type="SUPFAM" id="SSF48670">
    <property type="entry name" value="Transducin (heterotrimeric G protein), gamma chain"/>
    <property type="match status" value="1"/>
</dbReference>
<dbReference type="SMART" id="SM00224">
    <property type="entry name" value="GGL"/>
    <property type="match status" value="1"/>
</dbReference>
<evidence type="ECO:0000256" key="7">
    <source>
        <dbReference type="ARBA" id="ARBA00023288"/>
    </source>
</evidence>
<evidence type="ECO:0000256" key="8">
    <source>
        <dbReference type="ARBA" id="ARBA00023289"/>
    </source>
</evidence>
<gene>
    <name evidence="11" type="primary">RvY_09793-1</name>
    <name evidence="11" type="synonym">RvY_09793.1</name>
    <name evidence="11" type="ORF">RvY_09793</name>
</gene>
<evidence type="ECO:0000256" key="3">
    <source>
        <dbReference type="ARBA" id="ARBA00022475"/>
    </source>
</evidence>
<reference evidence="11 12" key="1">
    <citation type="journal article" date="2016" name="Nat. Commun.">
        <title>Extremotolerant tardigrade genome and improved radiotolerance of human cultured cells by tardigrade-unique protein.</title>
        <authorList>
            <person name="Hashimoto T."/>
            <person name="Horikawa D.D."/>
            <person name="Saito Y."/>
            <person name="Kuwahara H."/>
            <person name="Kozuka-Hata H."/>
            <person name="Shin-I T."/>
            <person name="Minakuchi Y."/>
            <person name="Ohishi K."/>
            <person name="Motoyama A."/>
            <person name="Aizu T."/>
            <person name="Enomoto A."/>
            <person name="Kondo K."/>
            <person name="Tanaka S."/>
            <person name="Hara Y."/>
            <person name="Koshikawa S."/>
            <person name="Sagara H."/>
            <person name="Miura T."/>
            <person name="Yokobori S."/>
            <person name="Miyagawa K."/>
            <person name="Suzuki Y."/>
            <person name="Kubo T."/>
            <person name="Oyama M."/>
            <person name="Kohara Y."/>
            <person name="Fujiyama A."/>
            <person name="Arakawa K."/>
            <person name="Katayama T."/>
            <person name="Toyoda A."/>
            <person name="Kunieda T."/>
        </authorList>
    </citation>
    <scope>NUCLEOTIDE SEQUENCE [LARGE SCALE GENOMIC DNA]</scope>
    <source>
        <strain evidence="11 12">YOKOZUNA-1</strain>
    </source>
</reference>
<evidence type="ECO:0000256" key="9">
    <source>
        <dbReference type="RuleBase" id="RU004973"/>
    </source>
</evidence>
<dbReference type="CDD" id="cd00068">
    <property type="entry name" value="GGL"/>
    <property type="match status" value="1"/>
</dbReference>
<comment type="caution">
    <text evidence="11">The sequence shown here is derived from an EMBL/GenBank/DDBJ whole genome shotgun (WGS) entry which is preliminary data.</text>
</comment>
<comment type="function">
    <text evidence="9">Guanine nucleotide-binding proteins (G proteins) are involved as a modulator or transducer in various transmembrane signaling systems. The beta and gamma chains are required for the GTPase activity, for replacement of GDP by GTP, and for G protein-effector interaction.</text>
</comment>
<comment type="similarity">
    <text evidence="2 9">Belongs to the G protein gamma family.</text>
</comment>
<proteinExistence type="inferred from homology"/>
<keyword evidence="12" id="KW-1185">Reference proteome</keyword>
<evidence type="ECO:0000256" key="5">
    <source>
        <dbReference type="ARBA" id="ARBA00023136"/>
    </source>
</evidence>
<dbReference type="STRING" id="947166.A0A1D1VAK6"/>
<evidence type="ECO:0000259" key="10">
    <source>
        <dbReference type="PROSITE" id="PS50058"/>
    </source>
</evidence>
<comment type="subunit">
    <text evidence="9">G proteins are composed of 3 units; alpha, beta and gamma.</text>
</comment>
<dbReference type="Gene3D" id="4.10.260.10">
    <property type="entry name" value="Transducin (heterotrimeric G protein), gamma chain"/>
    <property type="match status" value="1"/>
</dbReference>
<dbReference type="InterPro" id="IPR036284">
    <property type="entry name" value="GGL_sf"/>
</dbReference>
<comment type="subcellular location">
    <subcellularLocation>
        <location evidence="1 9">Cell membrane</location>
        <topology evidence="1 9">Lipid-anchor</topology>
        <orientation evidence="1 9">Cytoplasmic side</orientation>
    </subcellularLocation>
</comment>
<dbReference type="Proteomes" id="UP000186922">
    <property type="component" value="Unassembled WGS sequence"/>
</dbReference>
<dbReference type="FunFam" id="4.10.260.10:FF:000001">
    <property type="entry name" value="Guanine nucleotide-binding protein subunit gamma"/>
    <property type="match status" value="1"/>
</dbReference>
<keyword evidence="6 9" id="KW-0807">Transducer</keyword>
<evidence type="ECO:0000256" key="2">
    <source>
        <dbReference type="ARBA" id="ARBA00007431"/>
    </source>
</evidence>
<organism evidence="11 12">
    <name type="scientific">Ramazzottius varieornatus</name>
    <name type="common">Water bear</name>
    <name type="synonym">Tardigrade</name>
    <dbReference type="NCBI Taxonomy" id="947166"/>
    <lineage>
        <taxon>Eukaryota</taxon>
        <taxon>Metazoa</taxon>
        <taxon>Ecdysozoa</taxon>
        <taxon>Tardigrada</taxon>
        <taxon>Eutardigrada</taxon>
        <taxon>Parachela</taxon>
        <taxon>Hypsibioidea</taxon>
        <taxon>Ramazzottiidae</taxon>
        <taxon>Ramazzottius</taxon>
    </lineage>
</organism>
<keyword evidence="5 9" id="KW-0472">Membrane</keyword>
<keyword evidence="4" id="KW-0488">Methylation</keyword>
<dbReference type="PRINTS" id="PR00321">
    <property type="entry name" value="GPROTEING"/>
</dbReference>
<dbReference type="InterPro" id="IPR001770">
    <property type="entry name" value="G-protein_gamma"/>
</dbReference>
<dbReference type="AlphaFoldDB" id="A0A1D1VAK6"/>
<dbReference type="SMR" id="A0A1D1VAK6"/>
<protein>
    <recommendedName>
        <fullName evidence="9">Guanine nucleotide-binding protein subunit gamma</fullName>
    </recommendedName>
</protein>
<dbReference type="SMART" id="SM01224">
    <property type="entry name" value="G_gamma"/>
    <property type="match status" value="1"/>
</dbReference>
<dbReference type="PROSITE" id="PS50058">
    <property type="entry name" value="G_PROTEIN_GAMMA"/>
    <property type="match status" value="1"/>
</dbReference>
<dbReference type="InterPro" id="IPR015898">
    <property type="entry name" value="G-protein_gamma-like_dom"/>
</dbReference>
<evidence type="ECO:0000313" key="11">
    <source>
        <dbReference type="EMBL" id="GAU98679.1"/>
    </source>
</evidence>
<keyword evidence="7 9" id="KW-0449">Lipoprotein</keyword>